<dbReference type="EMBL" id="RJVG01000005">
    <property type="protein sequence ID" value="ROR28094.1"/>
    <property type="molecule type" value="Genomic_DNA"/>
</dbReference>
<dbReference type="InterPro" id="IPR003961">
    <property type="entry name" value="FN3_dom"/>
</dbReference>
<gene>
    <name evidence="2" type="ORF">EDD66_10532</name>
</gene>
<evidence type="ECO:0000313" key="2">
    <source>
        <dbReference type="EMBL" id="ROR28094.1"/>
    </source>
</evidence>
<dbReference type="InterPro" id="IPR013783">
    <property type="entry name" value="Ig-like_fold"/>
</dbReference>
<evidence type="ECO:0000259" key="1">
    <source>
        <dbReference type="PROSITE" id="PS50853"/>
    </source>
</evidence>
<feature type="domain" description="Fibronectin type-III" evidence="1">
    <location>
        <begin position="177"/>
        <end position="280"/>
    </location>
</feature>
<dbReference type="RefSeq" id="WP_123609282.1">
    <property type="nucleotide sequence ID" value="NZ_RJVG01000005.1"/>
</dbReference>
<dbReference type="OrthoDB" id="1871369at2"/>
<name>A0A3N1XN35_9FIRM</name>
<dbReference type="Proteomes" id="UP000273083">
    <property type="component" value="Unassembled WGS sequence"/>
</dbReference>
<evidence type="ECO:0000313" key="3">
    <source>
        <dbReference type="Proteomes" id="UP000273083"/>
    </source>
</evidence>
<organism evidence="2 3">
    <name type="scientific">Mobilisporobacter senegalensis</name>
    <dbReference type="NCBI Taxonomy" id="1329262"/>
    <lineage>
        <taxon>Bacteria</taxon>
        <taxon>Bacillati</taxon>
        <taxon>Bacillota</taxon>
        <taxon>Clostridia</taxon>
        <taxon>Lachnospirales</taxon>
        <taxon>Lachnospiraceae</taxon>
        <taxon>Mobilisporobacter</taxon>
    </lineage>
</organism>
<keyword evidence="3" id="KW-1185">Reference proteome</keyword>
<dbReference type="Gene3D" id="2.60.40.10">
    <property type="entry name" value="Immunoglobulins"/>
    <property type="match status" value="3"/>
</dbReference>
<dbReference type="PROSITE" id="PS50853">
    <property type="entry name" value="FN3"/>
    <property type="match status" value="2"/>
</dbReference>
<protein>
    <recommendedName>
        <fullName evidence="1">Fibronectin type-III domain-containing protein</fullName>
    </recommendedName>
</protein>
<reference evidence="2 3" key="1">
    <citation type="submission" date="2018-11" db="EMBL/GenBank/DDBJ databases">
        <title>Genomic Encyclopedia of Type Strains, Phase IV (KMG-IV): sequencing the most valuable type-strain genomes for metagenomic binning, comparative biology and taxonomic classification.</title>
        <authorList>
            <person name="Goeker M."/>
        </authorList>
    </citation>
    <scope>NUCLEOTIDE SEQUENCE [LARGE SCALE GENOMIC DNA]</scope>
    <source>
        <strain evidence="2 3">DSM 26537</strain>
    </source>
</reference>
<dbReference type="AlphaFoldDB" id="A0A3N1XN35"/>
<accession>A0A3N1XN35</accession>
<proteinExistence type="predicted"/>
<feature type="domain" description="Fibronectin type-III" evidence="1">
    <location>
        <begin position="393"/>
        <end position="504"/>
    </location>
</feature>
<comment type="caution">
    <text evidence="2">The sequence shown here is derived from an EMBL/GenBank/DDBJ whole genome shotgun (WGS) entry which is preliminary data.</text>
</comment>
<sequence length="822" mass="89008">MATYQAINACTWRNGRYIPSTTDNIRQGVYEPFGECVGVMIFNLSSIREQYEDYYPTSATLELTRVAGGAWGSDRTMTLYAGNQTGIPALNSSTNVDAPRPTKVTPGYNYLVSAGQGPKVFNIATALINSIGSGASNCLFIDGGSSTTNYISFTGRNDLSKVVLNVTWVSRTTAAGAPTSCSVNQTIAEGNVTLSWSGAKAGTNNAISSYEIQYSDSTNNSTWGSWTALTTVASSSTSGSVSVDPPNTRGNFRRFRIRTRGTAGSSYYSGWKVSTNTVRKNTLPSAPNTVIAMPEIYSNETINLTWSGAAGGTSSIKGYQILSRTSTDNSTWDNWNELATLNLNASSGSYQPAVTHISGVYTQFAIVTIDTLNATSVMKVSNSIYCNITACVEPSVFALNAAVAENSVVLSWSGAAGGAGNALIGYEIQYSDSSDDSNWGEWTNLATLPYSTTSGSISTNPPTTRGNYRRFRIRTLGAAGELYYSDWKNSANSVRKNILPTPPSSLIVTPTLYETPIITITWSGATAGTSPIKNYVIQRSTSYMENPPWSSFETVATINSNETGGSYTMEASNSPGTASRYRIGVTDTLDAVSSYVISNTIRKNSRPEPPNIVCPMPGSSTYNTTPTFLITTGVEPDGQTQILEVRIDNGEWYNTVDHPEKFSTSGYLGNNTNTIFHAPSLEVGSHFATFRSLDSDLMSSSPEVTLTFSVLPSPFETIIPNVTKVKASHMLDLRIAVNTIRQFHHMDPVSWSARIVAGRTAINRWQIHIMELRTALEPVIEMINDFDTSTTFDIPFITWLPMGFGRPKADVMQQLQDLIITL</sequence>